<dbReference type="GO" id="GO:0020037">
    <property type="term" value="F:heme binding"/>
    <property type="evidence" value="ECO:0007669"/>
    <property type="project" value="InterPro"/>
</dbReference>
<evidence type="ECO:0008006" key="4">
    <source>
        <dbReference type="Google" id="ProtNLM"/>
    </source>
</evidence>
<name>A0A328YPQ4_9FLAO</name>
<comment type="caution">
    <text evidence="2">The sequence shown here is derived from an EMBL/GenBank/DDBJ whole genome shotgun (WGS) entry which is preliminary data.</text>
</comment>
<accession>A0A328YPQ4</accession>
<gene>
    <name evidence="2" type="ORF">CLV55_101280</name>
</gene>
<evidence type="ECO:0000313" key="2">
    <source>
        <dbReference type="EMBL" id="RAR75580.1"/>
    </source>
</evidence>
<reference evidence="2 3" key="1">
    <citation type="submission" date="2018-06" db="EMBL/GenBank/DDBJ databases">
        <title>Genomic Encyclopedia of Archaeal and Bacterial Type Strains, Phase II (KMG-II): from individual species to whole genera.</title>
        <authorList>
            <person name="Goeker M."/>
        </authorList>
    </citation>
    <scope>NUCLEOTIDE SEQUENCE [LARGE SCALE GENOMIC DNA]</scope>
    <source>
        <strain evidence="2 3">DSM 25663</strain>
    </source>
</reference>
<protein>
    <recommendedName>
        <fullName evidence="4">Diheme cytochrome c</fullName>
    </recommendedName>
</protein>
<feature type="signal peptide" evidence="1">
    <location>
        <begin position="1"/>
        <end position="23"/>
    </location>
</feature>
<dbReference type="Gene3D" id="1.10.760.10">
    <property type="entry name" value="Cytochrome c-like domain"/>
    <property type="match status" value="1"/>
</dbReference>
<evidence type="ECO:0000256" key="1">
    <source>
        <dbReference type="SAM" id="SignalP"/>
    </source>
</evidence>
<dbReference type="InterPro" id="IPR036909">
    <property type="entry name" value="Cyt_c-like_dom_sf"/>
</dbReference>
<dbReference type="RefSeq" id="WP_112111948.1">
    <property type="nucleotide sequence ID" value="NZ_QLSZ01000001.1"/>
</dbReference>
<dbReference type="Proteomes" id="UP000248840">
    <property type="component" value="Unassembled WGS sequence"/>
</dbReference>
<sequence length="96" mass="10783">MKNKIYVVAVVALVLFSCGTSKNTTKPEALKKVEMTPELAEGKVLYENNCAKCHKLYEATDFTKEAWKPLVLKMQKKAHLTDAEGIKIYNYIVAGM</sequence>
<dbReference type="EMBL" id="QLSZ01000001">
    <property type="protein sequence ID" value="RAR75580.1"/>
    <property type="molecule type" value="Genomic_DNA"/>
</dbReference>
<dbReference type="OrthoDB" id="679921at2"/>
<keyword evidence="3" id="KW-1185">Reference proteome</keyword>
<organism evidence="2 3">
    <name type="scientific">Flavobacterium aciduliphilum</name>
    <dbReference type="NCBI Taxonomy" id="1101402"/>
    <lineage>
        <taxon>Bacteria</taxon>
        <taxon>Pseudomonadati</taxon>
        <taxon>Bacteroidota</taxon>
        <taxon>Flavobacteriia</taxon>
        <taxon>Flavobacteriales</taxon>
        <taxon>Flavobacteriaceae</taxon>
        <taxon>Flavobacterium</taxon>
    </lineage>
</organism>
<evidence type="ECO:0000313" key="3">
    <source>
        <dbReference type="Proteomes" id="UP000248840"/>
    </source>
</evidence>
<feature type="chain" id="PRO_5016275789" description="Diheme cytochrome c" evidence="1">
    <location>
        <begin position="24"/>
        <end position="96"/>
    </location>
</feature>
<keyword evidence="1" id="KW-0732">Signal</keyword>
<dbReference type="GO" id="GO:0009055">
    <property type="term" value="F:electron transfer activity"/>
    <property type="evidence" value="ECO:0007669"/>
    <property type="project" value="InterPro"/>
</dbReference>
<proteinExistence type="predicted"/>
<dbReference type="SUPFAM" id="SSF46626">
    <property type="entry name" value="Cytochrome c"/>
    <property type="match status" value="1"/>
</dbReference>
<dbReference type="AlphaFoldDB" id="A0A328YPQ4"/>
<dbReference type="PROSITE" id="PS51257">
    <property type="entry name" value="PROKAR_LIPOPROTEIN"/>
    <property type="match status" value="1"/>
</dbReference>